<reference evidence="2 3" key="1">
    <citation type="submission" date="2016-10" db="EMBL/GenBank/DDBJ databases">
        <authorList>
            <person name="de Groot N.N."/>
        </authorList>
    </citation>
    <scope>NUCLEOTIDE SEQUENCE [LARGE SCALE GENOMIC DNA]</scope>
    <source>
        <strain evidence="2 3">DSM 20117</strain>
    </source>
</reference>
<evidence type="ECO:0000313" key="3">
    <source>
        <dbReference type="Proteomes" id="UP000181917"/>
    </source>
</evidence>
<feature type="transmembrane region" description="Helical" evidence="1">
    <location>
        <begin position="61"/>
        <end position="83"/>
    </location>
</feature>
<accession>A0A1H1EYY3</accession>
<sequence length="146" mass="15518">MAFIGRGMLAGMAGTVVMTAFQRLVEMPITGRPDSYAPAELTEKFLPVTVESIRGRKLLNYSAHFAIGAMWGAAYGTAAALGLRGQKAINTVFAVVYGGELLGGSLSGFSRPSEWSAQDWAVDVVDIYVQAQATGLVFDRLLAPKS</sequence>
<keyword evidence="1" id="KW-1133">Transmembrane helix</keyword>
<dbReference type="AlphaFoldDB" id="A0A1H1EYY3"/>
<dbReference type="Proteomes" id="UP000181917">
    <property type="component" value="Unassembled WGS sequence"/>
</dbReference>
<evidence type="ECO:0008006" key="4">
    <source>
        <dbReference type="Google" id="ProtNLM"/>
    </source>
</evidence>
<keyword evidence="1" id="KW-0472">Membrane</keyword>
<evidence type="ECO:0000313" key="2">
    <source>
        <dbReference type="EMBL" id="SDQ93744.1"/>
    </source>
</evidence>
<proteinExistence type="predicted"/>
<gene>
    <name evidence="2" type="ORF">SAMN04489742_3155</name>
</gene>
<evidence type="ECO:0000256" key="1">
    <source>
        <dbReference type="SAM" id="Phobius"/>
    </source>
</evidence>
<dbReference type="EMBL" id="FNKH01000002">
    <property type="protein sequence ID" value="SDQ93744.1"/>
    <property type="molecule type" value="Genomic_DNA"/>
</dbReference>
<keyword evidence="1" id="KW-0812">Transmembrane</keyword>
<organism evidence="2 3">
    <name type="scientific">Crystallibacter crystallopoietes</name>
    <dbReference type="NCBI Taxonomy" id="37928"/>
    <lineage>
        <taxon>Bacteria</taxon>
        <taxon>Bacillati</taxon>
        <taxon>Actinomycetota</taxon>
        <taxon>Actinomycetes</taxon>
        <taxon>Micrococcales</taxon>
        <taxon>Micrococcaceae</taxon>
        <taxon>Crystallibacter</taxon>
    </lineage>
</organism>
<name>A0A1H1EYY3_9MICC</name>
<keyword evidence="3" id="KW-1185">Reference proteome</keyword>
<protein>
    <recommendedName>
        <fullName evidence="4">DUF1440 domain-containing protein</fullName>
    </recommendedName>
</protein>